<evidence type="ECO:0000313" key="1">
    <source>
        <dbReference type="EMBL" id="ORY82422.1"/>
    </source>
</evidence>
<dbReference type="InParanoid" id="A0A1Y2FEU2"/>
<sequence length="56" mass="6052">MCKGEGEQREGDVGDEAVAGSTSVVVGCNERVLMLQGDVGCLVIQSVLRVFIWRRV</sequence>
<dbReference type="EMBL" id="MCGR01000021">
    <property type="protein sequence ID" value="ORY82422.1"/>
    <property type="molecule type" value="Genomic_DNA"/>
</dbReference>
<dbReference type="PROSITE" id="PS51257">
    <property type="entry name" value="PROKAR_LIPOPROTEIN"/>
    <property type="match status" value="1"/>
</dbReference>
<organism evidence="1 2">
    <name type="scientific">Leucosporidium creatinivorum</name>
    <dbReference type="NCBI Taxonomy" id="106004"/>
    <lineage>
        <taxon>Eukaryota</taxon>
        <taxon>Fungi</taxon>
        <taxon>Dikarya</taxon>
        <taxon>Basidiomycota</taxon>
        <taxon>Pucciniomycotina</taxon>
        <taxon>Microbotryomycetes</taxon>
        <taxon>Leucosporidiales</taxon>
        <taxon>Leucosporidium</taxon>
    </lineage>
</organism>
<name>A0A1Y2FEU2_9BASI</name>
<accession>A0A1Y2FEU2</accession>
<dbReference type="Proteomes" id="UP000193467">
    <property type="component" value="Unassembled WGS sequence"/>
</dbReference>
<keyword evidence="2" id="KW-1185">Reference proteome</keyword>
<protein>
    <submittedName>
        <fullName evidence="1">Uncharacterized protein</fullName>
    </submittedName>
</protein>
<evidence type="ECO:0000313" key="2">
    <source>
        <dbReference type="Proteomes" id="UP000193467"/>
    </source>
</evidence>
<proteinExistence type="predicted"/>
<comment type="caution">
    <text evidence="1">The sequence shown here is derived from an EMBL/GenBank/DDBJ whole genome shotgun (WGS) entry which is preliminary data.</text>
</comment>
<reference evidence="1 2" key="1">
    <citation type="submission" date="2016-07" db="EMBL/GenBank/DDBJ databases">
        <title>Pervasive Adenine N6-methylation of Active Genes in Fungi.</title>
        <authorList>
            <consortium name="DOE Joint Genome Institute"/>
            <person name="Mondo S.J."/>
            <person name="Dannebaum R.O."/>
            <person name="Kuo R.C."/>
            <person name="Labutti K."/>
            <person name="Haridas S."/>
            <person name="Kuo A."/>
            <person name="Salamov A."/>
            <person name="Ahrendt S.R."/>
            <person name="Lipzen A."/>
            <person name="Sullivan W."/>
            <person name="Andreopoulos W.B."/>
            <person name="Clum A."/>
            <person name="Lindquist E."/>
            <person name="Daum C."/>
            <person name="Ramamoorthy G.K."/>
            <person name="Gryganskyi A."/>
            <person name="Culley D."/>
            <person name="Magnuson J.K."/>
            <person name="James T.Y."/>
            <person name="O'Malley M.A."/>
            <person name="Stajich J.E."/>
            <person name="Spatafora J.W."/>
            <person name="Visel A."/>
            <person name="Grigoriev I.V."/>
        </authorList>
    </citation>
    <scope>NUCLEOTIDE SEQUENCE [LARGE SCALE GENOMIC DNA]</scope>
    <source>
        <strain evidence="1 2">62-1032</strain>
    </source>
</reference>
<dbReference type="AlphaFoldDB" id="A0A1Y2FEU2"/>
<gene>
    <name evidence="1" type="ORF">BCR35DRAFT_303845</name>
</gene>